<accession>F4RL98</accession>
<evidence type="ECO:0000256" key="5">
    <source>
        <dbReference type="ARBA" id="ARBA00022927"/>
    </source>
</evidence>
<dbReference type="GeneID" id="18934144"/>
<dbReference type="VEuPathDB" id="FungiDB:MELLADRAFT_86306"/>
<evidence type="ECO:0000256" key="4">
    <source>
        <dbReference type="ARBA" id="ARBA00022737"/>
    </source>
</evidence>
<dbReference type="HOGENOM" id="CLU_1845539_0_0_1"/>
<dbReference type="InterPro" id="IPR011989">
    <property type="entry name" value="ARM-like"/>
</dbReference>
<dbReference type="Proteomes" id="UP000001072">
    <property type="component" value="Unassembled WGS sequence"/>
</dbReference>
<dbReference type="AlphaFoldDB" id="F4RL98"/>
<dbReference type="InterPro" id="IPR040122">
    <property type="entry name" value="Importin_beta"/>
</dbReference>
<dbReference type="InterPro" id="IPR016024">
    <property type="entry name" value="ARM-type_fold"/>
</dbReference>
<dbReference type="PANTHER" id="PTHR10527">
    <property type="entry name" value="IMPORTIN BETA"/>
    <property type="match status" value="1"/>
</dbReference>
<keyword evidence="2" id="KW-0813">Transport</keyword>
<comment type="subcellular location">
    <subcellularLocation>
        <location evidence="1">Cytoplasm</location>
    </subcellularLocation>
</comment>
<keyword evidence="4" id="KW-0677">Repeat</keyword>
<sequence length="139" mass="15617">MKVNKLTVLGMKHTDDRVVLQAVEFWSTVRDEEIELQIKAEEALEYSEPPERESQHFAKVALPEILPVLLQLLTKQSEDADEDEWNVCMAAGTSLALLAQTVGDAIITPVIPYFRSSIVKVVHHLVGIHLTGRNVISRF</sequence>
<reference evidence="7" key="1">
    <citation type="journal article" date="2011" name="Proc. Natl. Acad. Sci. U.S.A.">
        <title>Obligate biotrophy features unraveled by the genomic analysis of rust fungi.</title>
        <authorList>
            <person name="Duplessis S."/>
            <person name="Cuomo C.A."/>
            <person name="Lin Y.-C."/>
            <person name="Aerts A."/>
            <person name="Tisserant E."/>
            <person name="Veneault-Fourrey C."/>
            <person name="Joly D.L."/>
            <person name="Hacquard S."/>
            <person name="Amselem J."/>
            <person name="Cantarel B.L."/>
            <person name="Chiu R."/>
            <person name="Coutinho P.M."/>
            <person name="Feau N."/>
            <person name="Field M."/>
            <person name="Frey P."/>
            <person name="Gelhaye E."/>
            <person name="Goldberg J."/>
            <person name="Grabherr M.G."/>
            <person name="Kodira C.D."/>
            <person name="Kohler A."/>
            <person name="Kuees U."/>
            <person name="Lindquist E.A."/>
            <person name="Lucas S.M."/>
            <person name="Mago R."/>
            <person name="Mauceli E."/>
            <person name="Morin E."/>
            <person name="Murat C."/>
            <person name="Pangilinan J.L."/>
            <person name="Park R."/>
            <person name="Pearson M."/>
            <person name="Quesneville H."/>
            <person name="Rouhier N."/>
            <person name="Sakthikumar S."/>
            <person name="Salamov A.A."/>
            <person name="Schmutz J."/>
            <person name="Selles B."/>
            <person name="Shapiro H."/>
            <person name="Tanguay P."/>
            <person name="Tuskan G.A."/>
            <person name="Henrissat B."/>
            <person name="Van de Peer Y."/>
            <person name="Rouze P."/>
            <person name="Ellis J.G."/>
            <person name="Dodds P.N."/>
            <person name="Schein J.E."/>
            <person name="Zhong S."/>
            <person name="Hamelin R.C."/>
            <person name="Grigoriev I.V."/>
            <person name="Szabo L.J."/>
            <person name="Martin F."/>
        </authorList>
    </citation>
    <scope>NUCLEOTIDE SEQUENCE [LARGE SCALE GENOMIC DNA]</scope>
    <source>
        <strain evidence="7">98AG31 / pathotype 3-4-7</strain>
    </source>
</reference>
<dbReference type="eggNOG" id="KOG1241">
    <property type="taxonomic scope" value="Eukaryota"/>
</dbReference>
<gene>
    <name evidence="6" type="ORF">MELLADRAFT_86306</name>
</gene>
<keyword evidence="7" id="KW-1185">Reference proteome</keyword>
<dbReference type="SUPFAM" id="SSF48371">
    <property type="entry name" value="ARM repeat"/>
    <property type="match status" value="1"/>
</dbReference>
<dbReference type="GO" id="GO:0005737">
    <property type="term" value="C:cytoplasm"/>
    <property type="evidence" value="ECO:0007669"/>
    <property type="project" value="UniProtKB-SubCell"/>
</dbReference>
<evidence type="ECO:0000256" key="3">
    <source>
        <dbReference type="ARBA" id="ARBA00022490"/>
    </source>
</evidence>
<dbReference type="OrthoDB" id="10263328at2759"/>
<evidence type="ECO:0000256" key="1">
    <source>
        <dbReference type="ARBA" id="ARBA00004496"/>
    </source>
</evidence>
<organism evidence="7">
    <name type="scientific">Melampsora larici-populina (strain 98AG31 / pathotype 3-4-7)</name>
    <name type="common">Poplar leaf rust fungus</name>
    <dbReference type="NCBI Taxonomy" id="747676"/>
    <lineage>
        <taxon>Eukaryota</taxon>
        <taxon>Fungi</taxon>
        <taxon>Dikarya</taxon>
        <taxon>Basidiomycota</taxon>
        <taxon>Pucciniomycotina</taxon>
        <taxon>Pucciniomycetes</taxon>
        <taxon>Pucciniales</taxon>
        <taxon>Melampsoraceae</taxon>
        <taxon>Melampsora</taxon>
    </lineage>
</organism>
<protein>
    <recommendedName>
        <fullName evidence="8">Importin N-terminal domain-containing protein</fullName>
    </recommendedName>
</protein>
<dbReference type="KEGG" id="mlr:MELLADRAFT_86306"/>
<dbReference type="EMBL" id="GL883106">
    <property type="protein sequence ID" value="EGG06871.1"/>
    <property type="molecule type" value="Genomic_DNA"/>
</dbReference>
<keyword evidence="5" id="KW-0653">Protein transport</keyword>
<dbReference type="Gene3D" id="1.25.10.10">
    <property type="entry name" value="Leucine-rich Repeat Variant"/>
    <property type="match status" value="1"/>
</dbReference>
<evidence type="ECO:0008006" key="8">
    <source>
        <dbReference type="Google" id="ProtNLM"/>
    </source>
</evidence>
<dbReference type="RefSeq" id="XP_007409831.1">
    <property type="nucleotide sequence ID" value="XM_007409769.1"/>
</dbReference>
<dbReference type="InParanoid" id="F4RL98"/>
<evidence type="ECO:0000313" key="7">
    <source>
        <dbReference type="Proteomes" id="UP000001072"/>
    </source>
</evidence>
<name>F4RL98_MELLP</name>
<dbReference type="STRING" id="747676.F4RL98"/>
<proteinExistence type="predicted"/>
<evidence type="ECO:0000256" key="2">
    <source>
        <dbReference type="ARBA" id="ARBA00022448"/>
    </source>
</evidence>
<dbReference type="GO" id="GO:0006606">
    <property type="term" value="P:protein import into nucleus"/>
    <property type="evidence" value="ECO:0007669"/>
    <property type="project" value="InterPro"/>
</dbReference>
<keyword evidence="3" id="KW-0963">Cytoplasm</keyword>
<evidence type="ECO:0000313" key="6">
    <source>
        <dbReference type="EMBL" id="EGG06871.1"/>
    </source>
</evidence>